<sequence>MLELTEYIDFHKGNIPLILSVPHGGKLECKNIPIRSQGILGIDGRTIKIAKKLNELIKLEYQNQTGTAKSPSYVISKVRRSKIDLNRDETEAYVHSSLTAQKIYNFYFDKIREIVLDNLNLFNRSLLVDVHGFEKHKRPQGYRDVELILGTNNLKSVFPEPVSIKEWGNNIRGKIIRKFQELSIPIAPNNPKRKEYVLTGGYITKKFGASQIPKS</sequence>
<evidence type="ECO:0000313" key="1">
    <source>
        <dbReference type="EMBL" id="KKK93675.1"/>
    </source>
</evidence>
<organism evidence="1">
    <name type="scientific">marine sediment metagenome</name>
    <dbReference type="NCBI Taxonomy" id="412755"/>
    <lineage>
        <taxon>unclassified sequences</taxon>
        <taxon>metagenomes</taxon>
        <taxon>ecological metagenomes</taxon>
    </lineage>
</organism>
<dbReference type="Gene3D" id="3.40.630.40">
    <property type="entry name" value="Zn-dependent exopeptidases"/>
    <property type="match status" value="1"/>
</dbReference>
<accession>A0A0F9A658</accession>
<name>A0A0F9A658_9ZZZZ</name>
<dbReference type="SUPFAM" id="SSF53187">
    <property type="entry name" value="Zn-dependent exopeptidases"/>
    <property type="match status" value="1"/>
</dbReference>
<dbReference type="AlphaFoldDB" id="A0A0F9A658"/>
<gene>
    <name evidence="1" type="ORF">LCGC14_2690500</name>
</gene>
<reference evidence="1" key="1">
    <citation type="journal article" date="2015" name="Nature">
        <title>Complex archaea that bridge the gap between prokaryotes and eukaryotes.</title>
        <authorList>
            <person name="Spang A."/>
            <person name="Saw J.H."/>
            <person name="Jorgensen S.L."/>
            <person name="Zaremba-Niedzwiedzka K."/>
            <person name="Martijn J."/>
            <person name="Lind A.E."/>
            <person name="van Eijk R."/>
            <person name="Schleper C."/>
            <person name="Guy L."/>
            <person name="Ettema T.J."/>
        </authorList>
    </citation>
    <scope>NUCLEOTIDE SEQUENCE</scope>
</reference>
<comment type="caution">
    <text evidence="1">The sequence shown here is derived from an EMBL/GenBank/DDBJ whole genome shotgun (WGS) entry which is preliminary data.</text>
</comment>
<proteinExistence type="predicted"/>
<evidence type="ECO:0008006" key="2">
    <source>
        <dbReference type="Google" id="ProtNLM"/>
    </source>
</evidence>
<feature type="non-terminal residue" evidence="1">
    <location>
        <position position="215"/>
    </location>
</feature>
<dbReference type="EMBL" id="LAZR01047675">
    <property type="protein sequence ID" value="KKK93675.1"/>
    <property type="molecule type" value="Genomic_DNA"/>
</dbReference>
<protein>
    <recommendedName>
        <fullName evidence="2">N-formylglutamate amidohydrolase</fullName>
    </recommendedName>
</protein>